<gene>
    <name evidence="2" type="ORF">CBR_g40555</name>
</gene>
<comment type="caution">
    <text evidence="2">The sequence shown here is derived from an EMBL/GenBank/DDBJ whole genome shotgun (WGS) entry which is preliminary data.</text>
</comment>
<evidence type="ECO:0000313" key="3">
    <source>
        <dbReference type="Proteomes" id="UP000265515"/>
    </source>
</evidence>
<dbReference type="Proteomes" id="UP000265515">
    <property type="component" value="Unassembled WGS sequence"/>
</dbReference>
<evidence type="ECO:0000313" key="2">
    <source>
        <dbReference type="EMBL" id="GBG64107.1"/>
    </source>
</evidence>
<reference evidence="2 3" key="1">
    <citation type="journal article" date="2018" name="Cell">
        <title>The Chara Genome: Secondary Complexity and Implications for Plant Terrestrialization.</title>
        <authorList>
            <person name="Nishiyama T."/>
            <person name="Sakayama H."/>
            <person name="Vries J.D."/>
            <person name="Buschmann H."/>
            <person name="Saint-Marcoux D."/>
            <person name="Ullrich K.K."/>
            <person name="Haas F.B."/>
            <person name="Vanderstraeten L."/>
            <person name="Becker D."/>
            <person name="Lang D."/>
            <person name="Vosolsobe S."/>
            <person name="Rombauts S."/>
            <person name="Wilhelmsson P.K.I."/>
            <person name="Janitza P."/>
            <person name="Kern R."/>
            <person name="Heyl A."/>
            <person name="Rumpler F."/>
            <person name="Villalobos L.I.A.C."/>
            <person name="Clay J.M."/>
            <person name="Skokan R."/>
            <person name="Toyoda A."/>
            <person name="Suzuki Y."/>
            <person name="Kagoshima H."/>
            <person name="Schijlen E."/>
            <person name="Tajeshwar N."/>
            <person name="Catarino B."/>
            <person name="Hetherington A.J."/>
            <person name="Saltykova A."/>
            <person name="Bonnot C."/>
            <person name="Breuninger H."/>
            <person name="Symeonidi A."/>
            <person name="Radhakrishnan G.V."/>
            <person name="Van Nieuwerburgh F."/>
            <person name="Deforce D."/>
            <person name="Chang C."/>
            <person name="Karol K.G."/>
            <person name="Hedrich R."/>
            <person name="Ulvskov P."/>
            <person name="Glockner G."/>
            <person name="Delwiche C.F."/>
            <person name="Petrasek J."/>
            <person name="Van de Peer Y."/>
            <person name="Friml J."/>
            <person name="Beilby M."/>
            <person name="Dolan L."/>
            <person name="Kohara Y."/>
            <person name="Sugano S."/>
            <person name="Fujiyama A."/>
            <person name="Delaux P.-M."/>
            <person name="Quint M."/>
            <person name="TheiBen G."/>
            <person name="Hagemann M."/>
            <person name="Harholt J."/>
            <person name="Dunand C."/>
            <person name="Zachgo S."/>
            <person name="Langdale J."/>
            <person name="Maumus F."/>
            <person name="Straeten D.V.D."/>
            <person name="Gould S.B."/>
            <person name="Rensing S.A."/>
        </authorList>
    </citation>
    <scope>NUCLEOTIDE SEQUENCE [LARGE SCALE GENOMIC DNA]</scope>
    <source>
        <strain evidence="2 3">S276</strain>
    </source>
</reference>
<proteinExistence type="predicted"/>
<sequence length="474" mass="52477">MARRMTFWVDRPRGILPPRISEGRAEIRVPARNAVSNPVMDWVGVELVEDTVCLVVELEWRARGEFGGVNLDLPGRVHATGSLHLSEEEWRTFGIALASGDDPVRMFEGAWQITWREGFEFADPERDDVTAELRVDAAGIFELPNEVVRMKLGKMATEEETDNCKSEGEQGLGGSAAQSEGGQKDRESINPDGTKGNRKEISTGESSGKVGGSRQGTQKTKEGRNKDRTNPRNSERAMSKKAQVSRPALPPQEAVVPPGVANRGFGRRDPANEQCKYCTAMGHYVRACSKLNHDILKRRCSRSLKGKIFGPQRERVNWNSPGGMRRAVIMLNGLEIAAVEAEPVVDIVWDQLRGRGSQVNFILENDESDRVNSTTRLGTAGRRINRDTIMEEVAGSSEPQAEPEAAEPEKVYGKPREEEPADKVTAAKKKFRYQISILTLPELDDTISKLLGTMVSVSFQTMVQASPGLLKRLR</sequence>
<feature type="region of interest" description="Disordered" evidence="1">
    <location>
        <begin position="394"/>
        <end position="423"/>
    </location>
</feature>
<keyword evidence="3" id="KW-1185">Reference proteome</keyword>
<feature type="compositionally biased region" description="Basic and acidic residues" evidence="1">
    <location>
        <begin position="182"/>
        <end position="202"/>
    </location>
</feature>
<protein>
    <submittedName>
        <fullName evidence="2">Uncharacterized protein</fullName>
    </submittedName>
</protein>
<organism evidence="2 3">
    <name type="scientific">Chara braunii</name>
    <name type="common">Braun's stonewort</name>
    <dbReference type="NCBI Taxonomy" id="69332"/>
    <lineage>
        <taxon>Eukaryota</taxon>
        <taxon>Viridiplantae</taxon>
        <taxon>Streptophyta</taxon>
        <taxon>Charophyceae</taxon>
        <taxon>Charales</taxon>
        <taxon>Characeae</taxon>
        <taxon>Chara</taxon>
    </lineage>
</organism>
<feature type="region of interest" description="Disordered" evidence="1">
    <location>
        <begin position="158"/>
        <end position="269"/>
    </location>
</feature>
<feature type="compositionally biased region" description="Basic and acidic residues" evidence="1">
    <location>
        <begin position="407"/>
        <end position="422"/>
    </location>
</feature>
<dbReference type="AlphaFoldDB" id="A0A388K252"/>
<name>A0A388K252_CHABU</name>
<dbReference type="EMBL" id="BFEA01000046">
    <property type="protein sequence ID" value="GBG64107.1"/>
    <property type="molecule type" value="Genomic_DNA"/>
</dbReference>
<evidence type="ECO:0000256" key="1">
    <source>
        <dbReference type="SAM" id="MobiDB-lite"/>
    </source>
</evidence>
<feature type="compositionally biased region" description="Basic and acidic residues" evidence="1">
    <location>
        <begin position="219"/>
        <end position="238"/>
    </location>
</feature>
<accession>A0A388K252</accession>
<dbReference type="Gramene" id="GBG64107">
    <property type="protein sequence ID" value="GBG64107"/>
    <property type="gene ID" value="CBR_g40555"/>
</dbReference>